<feature type="compositionally biased region" description="Basic residues" evidence="2">
    <location>
        <begin position="200"/>
        <end position="210"/>
    </location>
</feature>
<feature type="compositionally biased region" description="Low complexity" evidence="2">
    <location>
        <begin position="173"/>
        <end position="185"/>
    </location>
</feature>
<evidence type="ECO:0000313" key="3">
    <source>
        <dbReference type="EMBL" id="CAK0892460.1"/>
    </source>
</evidence>
<sequence length="210" mass="22027">MAAVAAQTTVLEPVAVLAEQAPVPLEISSSPDQVARVEEGARARQPVISYGFPAQAPVVMQPESAAEGDKIDVFLTNLRSYEQELVQREELLAEQLRQRRAREQTAAVSAAALWQQEAATSNVAGVSVTQMEQRQVQGLMPVVMSAMGQSPTQVHQGLPDAGQGPLAAPPPSSTAMALTAAAAAAEGKQPKIDPSAPTKIKAKPKKKGCC</sequence>
<comment type="caution">
    <text evidence="3">The sequence shown here is derived from an EMBL/GenBank/DDBJ whole genome shotgun (WGS) entry which is preliminary data.</text>
</comment>
<reference evidence="3" key="1">
    <citation type="submission" date="2023-10" db="EMBL/GenBank/DDBJ databases">
        <authorList>
            <person name="Chen Y."/>
            <person name="Shah S."/>
            <person name="Dougan E. K."/>
            <person name="Thang M."/>
            <person name="Chan C."/>
        </authorList>
    </citation>
    <scope>NUCLEOTIDE SEQUENCE [LARGE SCALE GENOMIC DNA]</scope>
</reference>
<keyword evidence="1" id="KW-0175">Coiled coil</keyword>
<gene>
    <name evidence="3" type="ORF">PCOR1329_LOCUS72116</name>
</gene>
<dbReference type="Proteomes" id="UP001189429">
    <property type="component" value="Unassembled WGS sequence"/>
</dbReference>
<feature type="coiled-coil region" evidence="1">
    <location>
        <begin position="78"/>
        <end position="106"/>
    </location>
</feature>
<dbReference type="EMBL" id="CAUYUJ010019615">
    <property type="protein sequence ID" value="CAK0892460.1"/>
    <property type="molecule type" value="Genomic_DNA"/>
</dbReference>
<evidence type="ECO:0000256" key="2">
    <source>
        <dbReference type="SAM" id="MobiDB-lite"/>
    </source>
</evidence>
<proteinExistence type="predicted"/>
<feature type="region of interest" description="Disordered" evidence="2">
    <location>
        <begin position="150"/>
        <end position="210"/>
    </location>
</feature>
<evidence type="ECO:0000313" key="4">
    <source>
        <dbReference type="Proteomes" id="UP001189429"/>
    </source>
</evidence>
<name>A0ABN9WZQ7_9DINO</name>
<keyword evidence="4" id="KW-1185">Reference proteome</keyword>
<evidence type="ECO:0000256" key="1">
    <source>
        <dbReference type="SAM" id="Coils"/>
    </source>
</evidence>
<organism evidence="3 4">
    <name type="scientific">Prorocentrum cordatum</name>
    <dbReference type="NCBI Taxonomy" id="2364126"/>
    <lineage>
        <taxon>Eukaryota</taxon>
        <taxon>Sar</taxon>
        <taxon>Alveolata</taxon>
        <taxon>Dinophyceae</taxon>
        <taxon>Prorocentrales</taxon>
        <taxon>Prorocentraceae</taxon>
        <taxon>Prorocentrum</taxon>
    </lineage>
</organism>
<accession>A0ABN9WZQ7</accession>
<protein>
    <submittedName>
        <fullName evidence="3">Uncharacterized protein</fullName>
    </submittedName>
</protein>